<evidence type="ECO:0000259" key="2">
    <source>
        <dbReference type="Pfam" id="PF07282"/>
    </source>
</evidence>
<dbReference type="Proteomes" id="UP000235114">
    <property type="component" value="Unassembled WGS sequence"/>
</dbReference>
<comment type="caution">
    <text evidence="3">The sequence shown here is derived from an EMBL/GenBank/DDBJ whole genome shotgun (WGS) entry which is preliminary data.</text>
</comment>
<dbReference type="EMBL" id="PGVA01000001">
    <property type="protein sequence ID" value="PLR86730.1"/>
    <property type="molecule type" value="Genomic_DNA"/>
</dbReference>
<accession>A0A2N5GSH5</accession>
<dbReference type="Pfam" id="PF07282">
    <property type="entry name" value="Cas12f1-like_TNB"/>
    <property type="match status" value="1"/>
</dbReference>
<reference evidence="3 5" key="1">
    <citation type="submission" date="2017-11" db="EMBL/GenBank/DDBJ databases">
        <title>Comparitive Functional Genomics of Dry Heat Resistant strains isolated from the Viking Spacecraft.</title>
        <authorList>
            <person name="Seuylemezian A."/>
            <person name="Cooper K."/>
            <person name="Vaishampayan P."/>
        </authorList>
    </citation>
    <scope>NUCLEOTIDE SEQUENCE [LARGE SCALE GENOMIC DNA]</scope>
    <source>
        <strain evidence="3 5">M4.6</strain>
    </source>
</reference>
<dbReference type="OrthoDB" id="442799at2"/>
<dbReference type="GO" id="GO:0003677">
    <property type="term" value="F:DNA binding"/>
    <property type="evidence" value="ECO:0007669"/>
    <property type="project" value="UniProtKB-KW"/>
</dbReference>
<proteinExistence type="predicted"/>
<reference evidence="4 6" key="2">
    <citation type="submission" date="2017-12" db="EMBL/GenBank/DDBJ databases">
        <title>Comparative Functional Genomics of Dry Heat Resistant strains isolated from the Viking Spacecraft.</title>
        <authorList>
            <person name="Seuylemezian A."/>
            <person name="Cooper K."/>
            <person name="Vaishampayan P."/>
        </authorList>
    </citation>
    <scope>NUCLEOTIDE SEQUENCE [LARGE SCALE GENOMIC DNA]</scope>
    <source>
        <strain evidence="4 6">ATCC 29669</strain>
    </source>
</reference>
<protein>
    <recommendedName>
        <fullName evidence="2">Cas12f1-like TNB domain-containing protein</fullName>
    </recommendedName>
</protein>
<keyword evidence="1" id="KW-0238">DNA-binding</keyword>
<dbReference type="Proteomes" id="UP000234951">
    <property type="component" value="Unassembled WGS sequence"/>
</dbReference>
<evidence type="ECO:0000313" key="5">
    <source>
        <dbReference type="Proteomes" id="UP000234951"/>
    </source>
</evidence>
<organism evidence="3 5">
    <name type="scientific">Bacillus canaveralius</name>
    <dbReference type="NCBI Taxonomy" id="1403243"/>
    <lineage>
        <taxon>Bacteria</taxon>
        <taxon>Bacillati</taxon>
        <taxon>Bacillota</taxon>
        <taxon>Bacilli</taxon>
        <taxon>Bacillales</taxon>
        <taxon>Bacillaceae</taxon>
        <taxon>Bacillus</taxon>
    </lineage>
</organism>
<evidence type="ECO:0000313" key="3">
    <source>
        <dbReference type="EMBL" id="PLR86730.1"/>
    </source>
</evidence>
<evidence type="ECO:0000256" key="1">
    <source>
        <dbReference type="ARBA" id="ARBA00023125"/>
    </source>
</evidence>
<dbReference type="NCBIfam" id="TIGR01766">
    <property type="entry name" value="IS200/IS605 family accessory protein TnpB-like domain"/>
    <property type="match status" value="1"/>
</dbReference>
<dbReference type="AlphaFoldDB" id="A0A2N5GSH5"/>
<evidence type="ECO:0000313" key="4">
    <source>
        <dbReference type="EMBL" id="PLR92808.1"/>
    </source>
</evidence>
<sequence>MKVVVGHNKEWKQQVKMRKKDKQSFVQIPHSQWINKLHSMCKRYGIELIVQEESYTSQASFLDNDELPIYKKETEPVTKFSGSRIKRGLYRTGQKILVNADLNGAANILRKSNHNVHMDKVARGLLAVPMRIRMV</sequence>
<name>A0A2N5GSH5_9BACI</name>
<feature type="domain" description="Cas12f1-like TNB" evidence="2">
    <location>
        <begin position="30"/>
        <end position="108"/>
    </location>
</feature>
<dbReference type="EMBL" id="PGVD01000056">
    <property type="protein sequence ID" value="PLR92808.1"/>
    <property type="molecule type" value="Genomic_DNA"/>
</dbReference>
<gene>
    <name evidence="3" type="ORF">CU635_00075</name>
    <name evidence="4" type="ORF">CVD25_18430</name>
</gene>
<evidence type="ECO:0000313" key="6">
    <source>
        <dbReference type="Proteomes" id="UP000235114"/>
    </source>
</evidence>
<keyword evidence="6" id="KW-1185">Reference proteome</keyword>
<dbReference type="InterPro" id="IPR010095">
    <property type="entry name" value="Cas12f1-like_TNB"/>
</dbReference>